<comment type="similarity">
    <text evidence="2 9">Belongs to the CN hydrolase family. Apolipoprotein N-acyltransferase subfamily.</text>
</comment>
<dbReference type="OrthoDB" id="9804277at2"/>
<comment type="catalytic activity">
    <reaction evidence="9">
        <text>N-terminal S-1,2-diacyl-sn-glyceryl-L-cysteinyl-[lipoprotein] + a glycerophospholipid = N-acyl-S-1,2-diacyl-sn-glyceryl-L-cysteinyl-[lipoprotein] + a 2-acyl-sn-glycero-3-phospholipid + H(+)</text>
        <dbReference type="Rhea" id="RHEA:48228"/>
        <dbReference type="Rhea" id="RHEA-COMP:14681"/>
        <dbReference type="Rhea" id="RHEA-COMP:14684"/>
        <dbReference type="ChEBI" id="CHEBI:15378"/>
        <dbReference type="ChEBI" id="CHEBI:136912"/>
        <dbReference type="ChEBI" id="CHEBI:140656"/>
        <dbReference type="ChEBI" id="CHEBI:140657"/>
        <dbReference type="ChEBI" id="CHEBI:140660"/>
        <dbReference type="EC" id="2.3.1.269"/>
    </reaction>
</comment>
<sequence length="518" mass="56939">MDYRRFRMPAFNAVPRRDYLMALLSGILLALSFPSPGFSALAWIAFVPLLLACGRKDPRKAFRLGLVTGLSAYAGILYWINIVVTTYGKLPWSVSICLFSLLVAYLALYPAIVTLLVRRGEERGISLLISFPVLWVGLEYVRAFILTGFPWASLGYSQYKILPLIQVADVTGVYGLSFLIAFANAVFYRLIRGFVGKERAPYPLKSVALLFGLMAATVGYGFNRLHLPETGTPFTVALIQGNIDQNIKWDPAFQEATVSIYERLSRKACATGPVDLVVWPESAAPFYFQDEERYAARIKTLAKELSSCAVVGSPAYVKDGGEVKYLNSAFLLSPWGEVVGRSDKIHLVPFGEYVPMAKLLPFVNKLVAGIGDFSPGARIASLKTGKGEIGILVCFEGIFPELSRAYVRAGSRLLVNITNDAWFGRSSAPYQHLSMTVFRAVENRVPLVRAANTGITSIIDGKGHVRGMTPLFTEAVLNGEVRLGGEESVYTRYGDIFAWGCLVAGAVLMVLSFRRKKA</sequence>
<dbReference type="GO" id="GO:0005886">
    <property type="term" value="C:plasma membrane"/>
    <property type="evidence" value="ECO:0007669"/>
    <property type="project" value="UniProtKB-SubCell"/>
</dbReference>
<keyword evidence="4 9" id="KW-0808">Transferase</keyword>
<dbReference type="PROSITE" id="PS50263">
    <property type="entry name" value="CN_HYDROLASE"/>
    <property type="match status" value="1"/>
</dbReference>
<organism evidence="11 12">
    <name type="scientific">Geobacter pickeringii</name>
    <dbReference type="NCBI Taxonomy" id="345632"/>
    <lineage>
        <taxon>Bacteria</taxon>
        <taxon>Pseudomonadati</taxon>
        <taxon>Thermodesulfobacteriota</taxon>
        <taxon>Desulfuromonadia</taxon>
        <taxon>Geobacterales</taxon>
        <taxon>Geobacteraceae</taxon>
        <taxon>Geobacter</taxon>
    </lineage>
</organism>
<dbReference type="PANTHER" id="PTHR38686:SF1">
    <property type="entry name" value="APOLIPOPROTEIN N-ACYLTRANSFERASE"/>
    <property type="match status" value="1"/>
</dbReference>
<feature type="transmembrane region" description="Helical" evidence="9">
    <location>
        <begin position="20"/>
        <end position="49"/>
    </location>
</feature>
<dbReference type="Proteomes" id="UP000057609">
    <property type="component" value="Chromosome"/>
</dbReference>
<evidence type="ECO:0000313" key="11">
    <source>
        <dbReference type="EMBL" id="AJE03732.1"/>
    </source>
</evidence>
<dbReference type="SUPFAM" id="SSF56317">
    <property type="entry name" value="Carbon-nitrogen hydrolase"/>
    <property type="match status" value="1"/>
</dbReference>
<feature type="transmembrane region" description="Helical" evidence="9">
    <location>
        <begin position="61"/>
        <end position="80"/>
    </location>
</feature>
<feature type="transmembrane region" description="Helical" evidence="9">
    <location>
        <begin position="129"/>
        <end position="152"/>
    </location>
</feature>
<evidence type="ECO:0000256" key="8">
    <source>
        <dbReference type="ARBA" id="ARBA00023315"/>
    </source>
</evidence>
<evidence type="ECO:0000256" key="3">
    <source>
        <dbReference type="ARBA" id="ARBA00022475"/>
    </source>
</evidence>
<dbReference type="GO" id="GO:0016410">
    <property type="term" value="F:N-acyltransferase activity"/>
    <property type="evidence" value="ECO:0007669"/>
    <property type="project" value="UniProtKB-UniRule"/>
</dbReference>
<keyword evidence="6 9" id="KW-1133">Transmembrane helix</keyword>
<feature type="domain" description="CN hydrolase" evidence="10">
    <location>
        <begin position="239"/>
        <end position="483"/>
    </location>
</feature>
<dbReference type="EC" id="2.3.1.269" evidence="9"/>
<evidence type="ECO:0000256" key="4">
    <source>
        <dbReference type="ARBA" id="ARBA00022679"/>
    </source>
</evidence>
<protein>
    <recommendedName>
        <fullName evidence="9">Apolipoprotein N-acyltransferase</fullName>
        <shortName evidence="9">ALP N-acyltransferase</shortName>
        <ecNumber evidence="9">2.3.1.269</ecNumber>
    </recommendedName>
</protein>
<feature type="transmembrane region" description="Helical" evidence="9">
    <location>
        <begin position="496"/>
        <end position="513"/>
    </location>
</feature>
<evidence type="ECO:0000256" key="1">
    <source>
        <dbReference type="ARBA" id="ARBA00004651"/>
    </source>
</evidence>
<keyword evidence="8 9" id="KW-0012">Acyltransferase</keyword>
<dbReference type="InterPro" id="IPR045378">
    <property type="entry name" value="LNT_N"/>
</dbReference>
<dbReference type="InterPro" id="IPR003010">
    <property type="entry name" value="C-N_Hydrolase"/>
</dbReference>
<dbReference type="GO" id="GO:0042158">
    <property type="term" value="P:lipoprotein biosynthetic process"/>
    <property type="evidence" value="ECO:0007669"/>
    <property type="project" value="UniProtKB-UniRule"/>
</dbReference>
<dbReference type="STRING" id="345632.GPICK_10555"/>
<gene>
    <name evidence="9" type="primary">lnt</name>
    <name evidence="11" type="ORF">GPICK_10555</name>
</gene>
<dbReference type="NCBIfam" id="TIGR00546">
    <property type="entry name" value="lnt"/>
    <property type="match status" value="1"/>
</dbReference>
<dbReference type="AlphaFoldDB" id="A0A0B5BAZ2"/>
<feature type="transmembrane region" description="Helical" evidence="9">
    <location>
        <begin position="202"/>
        <end position="222"/>
    </location>
</feature>
<dbReference type="Pfam" id="PF00795">
    <property type="entry name" value="CN_hydrolase"/>
    <property type="match status" value="1"/>
</dbReference>
<dbReference type="RefSeq" id="WP_039742971.1">
    <property type="nucleotide sequence ID" value="NZ_CP009788.1"/>
</dbReference>
<dbReference type="Gene3D" id="3.60.110.10">
    <property type="entry name" value="Carbon-nitrogen hydrolase"/>
    <property type="match status" value="1"/>
</dbReference>
<comment type="subcellular location">
    <subcellularLocation>
        <location evidence="1 9">Cell membrane</location>
        <topology evidence="1 9">Multi-pass membrane protein</topology>
    </subcellularLocation>
</comment>
<evidence type="ECO:0000256" key="7">
    <source>
        <dbReference type="ARBA" id="ARBA00023136"/>
    </source>
</evidence>
<feature type="transmembrane region" description="Helical" evidence="9">
    <location>
        <begin position="172"/>
        <end position="190"/>
    </location>
</feature>
<accession>A0A0B5BAZ2</accession>
<proteinExistence type="inferred from homology"/>
<reference evidence="11 12" key="1">
    <citation type="journal article" date="2015" name="Genome Announc.">
        <title>Complete Genome of Geobacter pickeringii G13T, a Metal-Reducing Isolate from Sedimentary Kaolin Deposits.</title>
        <authorList>
            <person name="Badalamenti J.P."/>
            <person name="Bond D.R."/>
        </authorList>
    </citation>
    <scope>NUCLEOTIDE SEQUENCE [LARGE SCALE GENOMIC DNA]</scope>
    <source>
        <strain evidence="11 12">G13</strain>
    </source>
</reference>
<keyword evidence="7 9" id="KW-0472">Membrane</keyword>
<evidence type="ECO:0000256" key="9">
    <source>
        <dbReference type="HAMAP-Rule" id="MF_01148"/>
    </source>
</evidence>
<keyword evidence="3 9" id="KW-1003">Cell membrane</keyword>
<comment type="function">
    <text evidence="9">Catalyzes the phospholipid dependent N-acylation of the N-terminal cysteine of apolipoprotein, the last step in lipoprotein maturation.</text>
</comment>
<comment type="pathway">
    <text evidence="9">Protein modification; lipoprotein biosynthesis (N-acyl transfer).</text>
</comment>
<dbReference type="Pfam" id="PF20154">
    <property type="entry name" value="LNT_N"/>
    <property type="match status" value="1"/>
</dbReference>
<evidence type="ECO:0000259" key="10">
    <source>
        <dbReference type="PROSITE" id="PS50263"/>
    </source>
</evidence>
<dbReference type="InterPro" id="IPR004563">
    <property type="entry name" value="Apolipo_AcylTrfase"/>
</dbReference>
<dbReference type="HOGENOM" id="CLU_019563_1_2_7"/>
<dbReference type="CDD" id="cd07571">
    <property type="entry name" value="ALP_N-acyl_transferase"/>
    <property type="match status" value="1"/>
</dbReference>
<name>A0A0B5BAZ2_9BACT</name>
<dbReference type="KEGG" id="gpi:GPICK_10555"/>
<feature type="transmembrane region" description="Helical" evidence="9">
    <location>
        <begin position="92"/>
        <end position="117"/>
    </location>
</feature>
<dbReference type="UniPathway" id="UPA00666"/>
<evidence type="ECO:0000313" key="12">
    <source>
        <dbReference type="Proteomes" id="UP000057609"/>
    </source>
</evidence>
<evidence type="ECO:0000256" key="5">
    <source>
        <dbReference type="ARBA" id="ARBA00022692"/>
    </source>
</evidence>
<dbReference type="PANTHER" id="PTHR38686">
    <property type="entry name" value="APOLIPOPROTEIN N-ACYLTRANSFERASE"/>
    <property type="match status" value="1"/>
</dbReference>
<dbReference type="HAMAP" id="MF_01148">
    <property type="entry name" value="Lnt"/>
    <property type="match status" value="1"/>
</dbReference>
<keyword evidence="5 9" id="KW-0812">Transmembrane</keyword>
<dbReference type="InterPro" id="IPR036526">
    <property type="entry name" value="C-N_Hydrolase_sf"/>
</dbReference>
<evidence type="ECO:0000256" key="2">
    <source>
        <dbReference type="ARBA" id="ARBA00010065"/>
    </source>
</evidence>
<keyword evidence="12" id="KW-1185">Reference proteome</keyword>
<dbReference type="EMBL" id="CP009788">
    <property type="protein sequence ID" value="AJE03732.1"/>
    <property type="molecule type" value="Genomic_DNA"/>
</dbReference>
<evidence type="ECO:0000256" key="6">
    <source>
        <dbReference type="ARBA" id="ARBA00022989"/>
    </source>
</evidence>